<comment type="caution">
    <text evidence="1">The sequence shown here is derived from an EMBL/GenBank/DDBJ whole genome shotgun (WGS) entry which is preliminary data.</text>
</comment>
<dbReference type="AlphaFoldDB" id="A0A9Q1BYC9"/>
<accession>A0A9Q1BYC9</accession>
<proteinExistence type="predicted"/>
<evidence type="ECO:0000313" key="1">
    <source>
        <dbReference type="EMBL" id="KAJ8035065.1"/>
    </source>
</evidence>
<sequence length="66" mass="7774">MEEFIVAAGYHNGSRAYLSVLRTGFRSFVLEEINDEDRPVLQPAMRAENLWSCVEELLRRNRRVYV</sequence>
<reference evidence="1" key="1">
    <citation type="submission" date="2021-10" db="EMBL/GenBank/DDBJ databases">
        <title>Tropical sea cucumber genome reveals ecological adaptation and Cuvierian tubules defense mechanism.</title>
        <authorList>
            <person name="Chen T."/>
        </authorList>
    </citation>
    <scope>NUCLEOTIDE SEQUENCE</scope>
    <source>
        <strain evidence="1">Nanhai2018</strain>
        <tissue evidence="1">Muscle</tissue>
    </source>
</reference>
<keyword evidence="2" id="KW-1185">Reference proteome</keyword>
<organism evidence="1 2">
    <name type="scientific">Holothuria leucospilota</name>
    <name type="common">Black long sea cucumber</name>
    <name type="synonym">Mertensiothuria leucospilota</name>
    <dbReference type="NCBI Taxonomy" id="206669"/>
    <lineage>
        <taxon>Eukaryota</taxon>
        <taxon>Metazoa</taxon>
        <taxon>Echinodermata</taxon>
        <taxon>Eleutherozoa</taxon>
        <taxon>Echinozoa</taxon>
        <taxon>Holothuroidea</taxon>
        <taxon>Aspidochirotacea</taxon>
        <taxon>Aspidochirotida</taxon>
        <taxon>Holothuriidae</taxon>
        <taxon>Holothuria</taxon>
    </lineage>
</organism>
<name>A0A9Q1BYC9_HOLLE</name>
<dbReference type="Proteomes" id="UP001152320">
    <property type="component" value="Chromosome 10"/>
</dbReference>
<dbReference type="EMBL" id="JAIZAY010000010">
    <property type="protein sequence ID" value="KAJ8035065.1"/>
    <property type="molecule type" value="Genomic_DNA"/>
</dbReference>
<evidence type="ECO:0000313" key="2">
    <source>
        <dbReference type="Proteomes" id="UP001152320"/>
    </source>
</evidence>
<gene>
    <name evidence="1" type="ORF">HOLleu_22156</name>
</gene>
<protein>
    <submittedName>
        <fullName evidence="1">Uncharacterized protein</fullName>
    </submittedName>
</protein>